<proteinExistence type="inferred from homology"/>
<evidence type="ECO:0000313" key="11">
    <source>
        <dbReference type="EMBL" id="EDV98202.1"/>
    </source>
</evidence>
<comment type="similarity">
    <text evidence="3">Belongs to the DRC10 family.</text>
</comment>
<dbReference type="InterPro" id="IPR042815">
    <property type="entry name" value="DRC10"/>
</dbReference>
<evidence type="ECO:0000256" key="10">
    <source>
        <dbReference type="SAM" id="Coils"/>
    </source>
</evidence>
<dbReference type="eggNOG" id="ENOG502TCIR">
    <property type="taxonomic scope" value="Eukaryota"/>
</dbReference>
<evidence type="ECO:0000256" key="6">
    <source>
        <dbReference type="ARBA" id="ARBA00022846"/>
    </source>
</evidence>
<comment type="function">
    <text evidence="1">Component of the nexin-dynein regulatory complex (N-DRC), a key regulator of ciliary/flagellar motility which maintains the alignment and integrity of the distal axoneme and regulates microtubule sliding in motile axonemes.</text>
</comment>
<evidence type="ECO:0000256" key="8">
    <source>
        <dbReference type="ARBA" id="ARBA00023212"/>
    </source>
</evidence>
<evidence type="ECO:0000256" key="9">
    <source>
        <dbReference type="ARBA" id="ARBA00023273"/>
    </source>
</evidence>
<dbReference type="HOGENOM" id="CLU_730108_0_0_1"/>
<evidence type="ECO:0000256" key="3">
    <source>
        <dbReference type="ARBA" id="ARBA00009071"/>
    </source>
</evidence>
<dbReference type="STRING" id="7222.B4JW64"/>
<dbReference type="InParanoid" id="B4JW64"/>
<evidence type="ECO:0000256" key="4">
    <source>
        <dbReference type="ARBA" id="ARBA00021752"/>
    </source>
</evidence>
<keyword evidence="12" id="KW-1185">Reference proteome</keyword>
<evidence type="ECO:0000256" key="5">
    <source>
        <dbReference type="ARBA" id="ARBA00022490"/>
    </source>
</evidence>
<comment type="subcellular location">
    <subcellularLocation>
        <location evidence="2">Cytoplasm</location>
        <location evidence="2">Cytoskeleton</location>
        <location evidence="2">Flagellum axoneme</location>
    </subcellularLocation>
</comment>
<dbReference type="OMA" id="AKIQKYW"/>
<keyword evidence="5" id="KW-0963">Cytoplasm</keyword>
<evidence type="ECO:0000256" key="1">
    <source>
        <dbReference type="ARBA" id="ARBA00003029"/>
    </source>
</evidence>
<keyword evidence="6" id="KW-0282">Flagellum</keyword>
<evidence type="ECO:0000256" key="7">
    <source>
        <dbReference type="ARBA" id="ARBA00023069"/>
    </source>
</evidence>
<dbReference type="AlphaFoldDB" id="B4JW64"/>
<keyword evidence="8" id="KW-0206">Cytoskeleton</keyword>
<dbReference type="Proteomes" id="UP000001070">
    <property type="component" value="Unassembled WGS sequence"/>
</dbReference>
<keyword evidence="7" id="KW-0969">Cilium</keyword>
<dbReference type="PANTHER" id="PTHR31598:SF1">
    <property type="entry name" value="DYNEIN REGULATORY COMPLEX PROTEIN 10"/>
    <property type="match status" value="1"/>
</dbReference>
<evidence type="ECO:0000313" key="12">
    <source>
        <dbReference type="Proteomes" id="UP000001070"/>
    </source>
</evidence>
<dbReference type="PANTHER" id="PTHR31598">
    <property type="entry name" value="IQ DOMAIN-CONTAINING PROTEIN D"/>
    <property type="match status" value="1"/>
</dbReference>
<keyword evidence="10" id="KW-0175">Coiled coil</keyword>
<organism evidence="12">
    <name type="scientific">Drosophila grimshawi</name>
    <name type="common">Hawaiian fruit fly</name>
    <name type="synonym">Idiomyia grimshawi</name>
    <dbReference type="NCBI Taxonomy" id="7222"/>
    <lineage>
        <taxon>Eukaryota</taxon>
        <taxon>Metazoa</taxon>
        <taxon>Ecdysozoa</taxon>
        <taxon>Arthropoda</taxon>
        <taxon>Hexapoda</taxon>
        <taxon>Insecta</taxon>
        <taxon>Pterygota</taxon>
        <taxon>Neoptera</taxon>
        <taxon>Endopterygota</taxon>
        <taxon>Diptera</taxon>
        <taxon>Brachycera</taxon>
        <taxon>Muscomorpha</taxon>
        <taxon>Ephydroidea</taxon>
        <taxon>Drosophilidae</taxon>
        <taxon>Drosophila</taxon>
        <taxon>Hawaiian Drosophila</taxon>
    </lineage>
</organism>
<name>B4JW64_DROGR</name>
<sequence length="363" mass="44457">MQRDEATLTDFTRTRDIQIDNVIQILESSIGRLKISLMLPRLANDLDRVMNQLRFTFYEPARNLLRNMLHLDVLKMEEFNADVLHIIDYFQHHFDIHEMFPELLETLSIQDRQLIDAFENLLKVAERHLRRTSRAEINMERKLHIMFQERERVQTRIEYYRKQLRSKNAVLRWKQAARRIILENQENDLASKKWKNNVRIQNEIEKRSRILGDNHKSSLEKQEELRQELDKARRDYELLIQKNAQREKEMRAEKNKLLIQLEGILQKYDNNIGEKLRENLQLEDQYKVAKKELDDFMVDYREEEAIYNRIVVTHEREEQRKQQERILIFMMNRAARKIQKYYLKWRRDQKLKARKARKSKRKN</sequence>
<evidence type="ECO:0000256" key="2">
    <source>
        <dbReference type="ARBA" id="ARBA00004611"/>
    </source>
</evidence>
<keyword evidence="9" id="KW-0966">Cell projection</keyword>
<dbReference type="EMBL" id="CH916375">
    <property type="protein sequence ID" value="EDV98202.1"/>
    <property type="molecule type" value="Genomic_DNA"/>
</dbReference>
<gene>
    <name evidence="11" type="primary">Dgri\GH22799</name>
    <name evidence="11" type="ORF">Dgri_GH22799</name>
</gene>
<feature type="coiled-coil region" evidence="10">
    <location>
        <begin position="215"/>
        <end position="299"/>
    </location>
</feature>
<dbReference type="OrthoDB" id="536093at2759"/>
<reference evidence="11 12" key="1">
    <citation type="journal article" date="2007" name="Nature">
        <title>Evolution of genes and genomes on the Drosophila phylogeny.</title>
        <authorList>
            <consortium name="Drosophila 12 Genomes Consortium"/>
            <person name="Clark A.G."/>
            <person name="Eisen M.B."/>
            <person name="Smith D.R."/>
            <person name="Bergman C.M."/>
            <person name="Oliver B."/>
            <person name="Markow T.A."/>
            <person name="Kaufman T.C."/>
            <person name="Kellis M."/>
            <person name="Gelbart W."/>
            <person name="Iyer V.N."/>
            <person name="Pollard D.A."/>
            <person name="Sackton T.B."/>
            <person name="Larracuente A.M."/>
            <person name="Singh N.D."/>
            <person name="Abad J.P."/>
            <person name="Abt D.N."/>
            <person name="Adryan B."/>
            <person name="Aguade M."/>
            <person name="Akashi H."/>
            <person name="Anderson W.W."/>
            <person name="Aquadro C.F."/>
            <person name="Ardell D.H."/>
            <person name="Arguello R."/>
            <person name="Artieri C.G."/>
            <person name="Barbash D.A."/>
            <person name="Barker D."/>
            <person name="Barsanti P."/>
            <person name="Batterham P."/>
            <person name="Batzoglou S."/>
            <person name="Begun D."/>
            <person name="Bhutkar A."/>
            <person name="Blanco E."/>
            <person name="Bosak S.A."/>
            <person name="Bradley R.K."/>
            <person name="Brand A.D."/>
            <person name="Brent M.R."/>
            <person name="Brooks A.N."/>
            <person name="Brown R.H."/>
            <person name="Butlin R.K."/>
            <person name="Caggese C."/>
            <person name="Calvi B.R."/>
            <person name="Bernardo de Carvalho A."/>
            <person name="Caspi A."/>
            <person name="Castrezana S."/>
            <person name="Celniker S.E."/>
            <person name="Chang J.L."/>
            <person name="Chapple C."/>
            <person name="Chatterji S."/>
            <person name="Chinwalla A."/>
            <person name="Civetta A."/>
            <person name="Clifton S.W."/>
            <person name="Comeron J.M."/>
            <person name="Costello J.C."/>
            <person name="Coyne J.A."/>
            <person name="Daub J."/>
            <person name="David R.G."/>
            <person name="Delcher A.L."/>
            <person name="Delehaunty K."/>
            <person name="Do C.B."/>
            <person name="Ebling H."/>
            <person name="Edwards K."/>
            <person name="Eickbush T."/>
            <person name="Evans J.D."/>
            <person name="Filipski A."/>
            <person name="Findeiss S."/>
            <person name="Freyhult E."/>
            <person name="Fulton L."/>
            <person name="Fulton R."/>
            <person name="Garcia A.C."/>
            <person name="Gardiner A."/>
            <person name="Garfield D.A."/>
            <person name="Garvin B.E."/>
            <person name="Gibson G."/>
            <person name="Gilbert D."/>
            <person name="Gnerre S."/>
            <person name="Godfrey J."/>
            <person name="Good R."/>
            <person name="Gotea V."/>
            <person name="Gravely B."/>
            <person name="Greenberg A.J."/>
            <person name="Griffiths-Jones S."/>
            <person name="Gross S."/>
            <person name="Guigo R."/>
            <person name="Gustafson E.A."/>
            <person name="Haerty W."/>
            <person name="Hahn M.W."/>
            <person name="Halligan D.L."/>
            <person name="Halpern A.L."/>
            <person name="Halter G.M."/>
            <person name="Han M.V."/>
            <person name="Heger A."/>
            <person name="Hillier L."/>
            <person name="Hinrichs A.S."/>
            <person name="Holmes I."/>
            <person name="Hoskins R.A."/>
            <person name="Hubisz M.J."/>
            <person name="Hultmark D."/>
            <person name="Huntley M.A."/>
            <person name="Jaffe D.B."/>
            <person name="Jagadeeshan S."/>
            <person name="Jeck W.R."/>
            <person name="Johnson J."/>
            <person name="Jones C.D."/>
            <person name="Jordan W.C."/>
            <person name="Karpen G.H."/>
            <person name="Kataoka E."/>
            <person name="Keightley P.D."/>
            <person name="Kheradpour P."/>
            <person name="Kirkness E.F."/>
            <person name="Koerich L.B."/>
            <person name="Kristiansen K."/>
            <person name="Kudrna D."/>
            <person name="Kulathinal R.J."/>
            <person name="Kumar S."/>
            <person name="Kwok R."/>
            <person name="Lander E."/>
            <person name="Langley C.H."/>
            <person name="Lapoint R."/>
            <person name="Lazzaro B.P."/>
            <person name="Lee S.J."/>
            <person name="Levesque L."/>
            <person name="Li R."/>
            <person name="Lin C.F."/>
            <person name="Lin M.F."/>
            <person name="Lindblad-Toh K."/>
            <person name="Llopart A."/>
            <person name="Long M."/>
            <person name="Low L."/>
            <person name="Lozovsky E."/>
            <person name="Lu J."/>
            <person name="Luo M."/>
            <person name="Machado C.A."/>
            <person name="Makalowski W."/>
            <person name="Marzo M."/>
            <person name="Matsuda M."/>
            <person name="Matzkin L."/>
            <person name="McAllister B."/>
            <person name="McBride C.S."/>
            <person name="McKernan B."/>
            <person name="McKernan K."/>
            <person name="Mendez-Lago M."/>
            <person name="Minx P."/>
            <person name="Mollenhauer M.U."/>
            <person name="Montooth K."/>
            <person name="Mount S.M."/>
            <person name="Mu X."/>
            <person name="Myers E."/>
            <person name="Negre B."/>
            <person name="Newfeld S."/>
            <person name="Nielsen R."/>
            <person name="Noor M.A."/>
            <person name="O'Grady P."/>
            <person name="Pachter L."/>
            <person name="Papaceit M."/>
            <person name="Parisi M.J."/>
            <person name="Parisi M."/>
            <person name="Parts L."/>
            <person name="Pedersen J.S."/>
            <person name="Pesole G."/>
            <person name="Phillippy A.M."/>
            <person name="Ponting C.P."/>
            <person name="Pop M."/>
            <person name="Porcelli D."/>
            <person name="Powell J.R."/>
            <person name="Prohaska S."/>
            <person name="Pruitt K."/>
            <person name="Puig M."/>
            <person name="Quesneville H."/>
            <person name="Ram K.R."/>
            <person name="Rand D."/>
            <person name="Rasmussen M.D."/>
            <person name="Reed L.K."/>
            <person name="Reenan R."/>
            <person name="Reily A."/>
            <person name="Remington K.A."/>
            <person name="Rieger T.T."/>
            <person name="Ritchie M.G."/>
            <person name="Robin C."/>
            <person name="Rogers Y.H."/>
            <person name="Rohde C."/>
            <person name="Rozas J."/>
            <person name="Rubenfield M.J."/>
            <person name="Ruiz A."/>
            <person name="Russo S."/>
            <person name="Salzberg S.L."/>
            <person name="Sanchez-Gracia A."/>
            <person name="Saranga D.J."/>
            <person name="Sato H."/>
            <person name="Schaeffer S.W."/>
            <person name="Schatz M.C."/>
            <person name="Schlenke T."/>
            <person name="Schwartz R."/>
            <person name="Segarra C."/>
            <person name="Singh R.S."/>
            <person name="Sirot L."/>
            <person name="Sirota M."/>
            <person name="Sisneros N.B."/>
            <person name="Smith C.D."/>
            <person name="Smith T.F."/>
            <person name="Spieth J."/>
            <person name="Stage D.E."/>
            <person name="Stark A."/>
            <person name="Stephan W."/>
            <person name="Strausberg R.L."/>
            <person name="Strempel S."/>
            <person name="Sturgill D."/>
            <person name="Sutton G."/>
            <person name="Sutton G.G."/>
            <person name="Tao W."/>
            <person name="Teichmann S."/>
            <person name="Tobari Y.N."/>
            <person name="Tomimura Y."/>
            <person name="Tsolas J.M."/>
            <person name="Valente V.L."/>
            <person name="Venter E."/>
            <person name="Venter J.C."/>
            <person name="Vicario S."/>
            <person name="Vieira F.G."/>
            <person name="Vilella A.J."/>
            <person name="Villasante A."/>
            <person name="Walenz B."/>
            <person name="Wang J."/>
            <person name="Wasserman M."/>
            <person name="Watts T."/>
            <person name="Wilson D."/>
            <person name="Wilson R.K."/>
            <person name="Wing R.A."/>
            <person name="Wolfner M.F."/>
            <person name="Wong A."/>
            <person name="Wong G.K."/>
            <person name="Wu C.I."/>
            <person name="Wu G."/>
            <person name="Yamamoto D."/>
            <person name="Yang H.P."/>
            <person name="Yang S.P."/>
            <person name="Yorke J.A."/>
            <person name="Yoshida K."/>
            <person name="Zdobnov E."/>
            <person name="Zhang P."/>
            <person name="Zhang Y."/>
            <person name="Zimin A.V."/>
            <person name="Baldwin J."/>
            <person name="Abdouelleil A."/>
            <person name="Abdulkadir J."/>
            <person name="Abebe A."/>
            <person name="Abera B."/>
            <person name="Abreu J."/>
            <person name="Acer S.C."/>
            <person name="Aftuck L."/>
            <person name="Alexander A."/>
            <person name="An P."/>
            <person name="Anderson E."/>
            <person name="Anderson S."/>
            <person name="Arachi H."/>
            <person name="Azer M."/>
            <person name="Bachantsang P."/>
            <person name="Barry A."/>
            <person name="Bayul T."/>
            <person name="Berlin A."/>
            <person name="Bessette D."/>
            <person name="Bloom T."/>
            <person name="Blye J."/>
            <person name="Boguslavskiy L."/>
            <person name="Bonnet C."/>
            <person name="Boukhgalter B."/>
            <person name="Bourzgui I."/>
            <person name="Brown A."/>
            <person name="Cahill P."/>
            <person name="Channer S."/>
            <person name="Cheshatsang Y."/>
            <person name="Chuda L."/>
            <person name="Citroen M."/>
            <person name="Collymore A."/>
            <person name="Cooke P."/>
            <person name="Costello M."/>
            <person name="D'Aco K."/>
            <person name="Daza R."/>
            <person name="De Haan G."/>
            <person name="DeGray S."/>
            <person name="DeMaso C."/>
            <person name="Dhargay N."/>
            <person name="Dooley K."/>
            <person name="Dooley E."/>
            <person name="Doricent M."/>
            <person name="Dorje P."/>
            <person name="Dorjee K."/>
            <person name="Dupes A."/>
            <person name="Elong R."/>
            <person name="Falk J."/>
            <person name="Farina A."/>
            <person name="Faro S."/>
            <person name="Ferguson D."/>
            <person name="Fisher S."/>
            <person name="Foley C.D."/>
            <person name="Franke A."/>
            <person name="Friedrich D."/>
            <person name="Gadbois L."/>
            <person name="Gearin G."/>
            <person name="Gearin C.R."/>
            <person name="Giannoukos G."/>
            <person name="Goode T."/>
            <person name="Graham J."/>
            <person name="Grandbois E."/>
            <person name="Grewal S."/>
            <person name="Gyaltsen K."/>
            <person name="Hafez N."/>
            <person name="Hagos B."/>
            <person name="Hall J."/>
            <person name="Henson C."/>
            <person name="Hollinger A."/>
            <person name="Honan T."/>
            <person name="Huard M.D."/>
            <person name="Hughes L."/>
            <person name="Hurhula B."/>
            <person name="Husby M.E."/>
            <person name="Kamat A."/>
            <person name="Kanga B."/>
            <person name="Kashin S."/>
            <person name="Khazanovich D."/>
            <person name="Kisner P."/>
            <person name="Lance K."/>
            <person name="Lara M."/>
            <person name="Lee W."/>
            <person name="Lennon N."/>
            <person name="Letendre F."/>
            <person name="LeVine R."/>
            <person name="Lipovsky A."/>
            <person name="Liu X."/>
            <person name="Liu J."/>
            <person name="Liu S."/>
            <person name="Lokyitsang T."/>
            <person name="Lokyitsang Y."/>
            <person name="Lubonja R."/>
            <person name="Lui A."/>
            <person name="MacDonald P."/>
            <person name="Magnisalis V."/>
            <person name="Maru K."/>
            <person name="Matthews C."/>
            <person name="McCusker W."/>
            <person name="McDonough S."/>
            <person name="Mehta T."/>
            <person name="Meldrim J."/>
            <person name="Meneus L."/>
            <person name="Mihai O."/>
            <person name="Mihalev A."/>
            <person name="Mihova T."/>
            <person name="Mittelman R."/>
            <person name="Mlenga V."/>
            <person name="Montmayeur A."/>
            <person name="Mulrain L."/>
            <person name="Navidi A."/>
            <person name="Naylor J."/>
            <person name="Negash T."/>
            <person name="Nguyen T."/>
            <person name="Nguyen N."/>
            <person name="Nicol R."/>
            <person name="Norbu C."/>
            <person name="Norbu N."/>
            <person name="Novod N."/>
            <person name="O'Neill B."/>
            <person name="Osman S."/>
            <person name="Markiewicz E."/>
            <person name="Oyono O.L."/>
            <person name="Patti C."/>
            <person name="Phunkhang P."/>
            <person name="Pierre F."/>
            <person name="Priest M."/>
            <person name="Raghuraman S."/>
            <person name="Rege F."/>
            <person name="Reyes R."/>
            <person name="Rise C."/>
            <person name="Rogov P."/>
            <person name="Ross K."/>
            <person name="Ryan E."/>
            <person name="Settipalli S."/>
            <person name="Shea T."/>
            <person name="Sherpa N."/>
            <person name="Shi L."/>
            <person name="Shih D."/>
            <person name="Sparrow T."/>
            <person name="Spaulding J."/>
            <person name="Stalker J."/>
            <person name="Stange-Thomann N."/>
            <person name="Stavropoulos S."/>
            <person name="Stone C."/>
            <person name="Strader C."/>
            <person name="Tesfaye S."/>
            <person name="Thomson T."/>
            <person name="Thoulutsang Y."/>
            <person name="Thoulutsang D."/>
            <person name="Topham K."/>
            <person name="Topping I."/>
            <person name="Tsamla T."/>
            <person name="Vassiliev H."/>
            <person name="Vo A."/>
            <person name="Wangchuk T."/>
            <person name="Wangdi T."/>
            <person name="Weiand M."/>
            <person name="Wilkinson J."/>
            <person name="Wilson A."/>
            <person name="Yadav S."/>
            <person name="Young G."/>
            <person name="Yu Q."/>
            <person name="Zembek L."/>
            <person name="Zhong D."/>
            <person name="Zimmer A."/>
            <person name="Zwirko Z."/>
            <person name="Jaffe D.B."/>
            <person name="Alvarez P."/>
            <person name="Brockman W."/>
            <person name="Butler J."/>
            <person name="Chin C."/>
            <person name="Gnerre S."/>
            <person name="Grabherr M."/>
            <person name="Kleber M."/>
            <person name="Mauceli E."/>
            <person name="MacCallum I."/>
        </authorList>
    </citation>
    <scope>NUCLEOTIDE SEQUENCE [LARGE SCALE GENOMIC DNA]</scope>
    <source>
        <strain evidence="12">Tucson 15287-2541.00</strain>
    </source>
</reference>
<protein>
    <recommendedName>
        <fullName evidence="4">Dynein regulatory complex protein 10</fullName>
    </recommendedName>
</protein>
<accession>B4JW64</accession>
<dbReference type="PhylomeDB" id="B4JW64"/>